<gene>
    <name evidence="3" type="ORF">H9L05_20945</name>
</gene>
<keyword evidence="3" id="KW-0614">Plasmid</keyword>
<dbReference type="EMBL" id="CP060785">
    <property type="protein sequence ID" value="QNP54301.1"/>
    <property type="molecule type" value="Genomic_DNA"/>
</dbReference>
<evidence type="ECO:0000313" key="4">
    <source>
        <dbReference type="Proteomes" id="UP000516093"/>
    </source>
</evidence>
<feature type="chain" id="PRO_5029002737" evidence="1">
    <location>
        <begin position="20"/>
        <end position="212"/>
    </location>
</feature>
<keyword evidence="4" id="KW-1185">Reference proteome</keyword>
<sequence>MRTLLLSLALLTGATAAQAQSAAGGGSRFGFKVGVVAATLAGDDKDFQGDVQNRFGFLAGLTTTKALGVGSLFELHPELLYSQRGYQIDDVSKTTFHNIDLPLLARVNAEGLVFEAGPQVGYLFARKTKFEDAATPDITARGSSTSCCSATSSAWATSWPAAPMSASATTAASPASMTAMPRSPGAIRFATRCFNSTWASTSPGATKPQPCP</sequence>
<evidence type="ECO:0000313" key="3">
    <source>
        <dbReference type="EMBL" id="QNP54301.1"/>
    </source>
</evidence>
<evidence type="ECO:0000256" key="1">
    <source>
        <dbReference type="SAM" id="SignalP"/>
    </source>
</evidence>
<proteinExistence type="predicted"/>
<reference evidence="3 4" key="1">
    <citation type="submission" date="2020-08" db="EMBL/GenBank/DDBJ databases">
        <title>Genome sequence of Hymenobacter qilianensis JCM 19763T.</title>
        <authorList>
            <person name="Hyun D.-W."/>
            <person name="Bae J.-W."/>
        </authorList>
    </citation>
    <scope>NUCLEOTIDE SEQUENCE [LARGE SCALE GENOMIC DNA]</scope>
    <source>
        <strain evidence="3 4">JCM 19763</strain>
        <plasmid evidence="3 4">p_unnamed1</plasmid>
    </source>
</reference>
<protein>
    <submittedName>
        <fullName evidence="3">PorT family protein</fullName>
    </submittedName>
</protein>
<feature type="signal peptide" evidence="1">
    <location>
        <begin position="1"/>
        <end position="19"/>
    </location>
</feature>
<dbReference type="Pfam" id="PF13568">
    <property type="entry name" value="OMP_b-brl_2"/>
    <property type="match status" value="1"/>
</dbReference>
<geneLocation type="plasmid" evidence="3 4">
    <name>p_unnamed1</name>
</geneLocation>
<organism evidence="3 4">
    <name type="scientific">Hymenobacter qilianensis</name>
    <dbReference type="NCBI Taxonomy" id="1385715"/>
    <lineage>
        <taxon>Bacteria</taxon>
        <taxon>Pseudomonadati</taxon>
        <taxon>Bacteroidota</taxon>
        <taxon>Cytophagia</taxon>
        <taxon>Cytophagales</taxon>
        <taxon>Hymenobacteraceae</taxon>
        <taxon>Hymenobacter</taxon>
    </lineage>
</organism>
<name>A0A7H0H185_9BACT</name>
<feature type="domain" description="Outer membrane protein beta-barrel" evidence="2">
    <location>
        <begin position="18"/>
        <end position="132"/>
    </location>
</feature>
<dbReference type="Proteomes" id="UP000516093">
    <property type="component" value="Plasmid p_unnamed1"/>
</dbReference>
<keyword evidence="1" id="KW-0732">Signal</keyword>
<dbReference type="AlphaFoldDB" id="A0A7H0H185"/>
<evidence type="ECO:0000259" key="2">
    <source>
        <dbReference type="Pfam" id="PF13568"/>
    </source>
</evidence>
<dbReference type="InterPro" id="IPR025665">
    <property type="entry name" value="Beta-barrel_OMP_2"/>
</dbReference>
<dbReference type="RefSeq" id="WP_187734460.1">
    <property type="nucleotide sequence ID" value="NZ_CP060785.1"/>
</dbReference>
<accession>A0A7H0H185</accession>
<dbReference type="KEGG" id="hqi:H9L05_20945"/>